<evidence type="ECO:0000313" key="3">
    <source>
        <dbReference type="Proteomes" id="UP000008021"/>
    </source>
</evidence>
<feature type="transmembrane region" description="Helical" evidence="1">
    <location>
        <begin position="69"/>
        <end position="91"/>
    </location>
</feature>
<accession>A0A0E0F237</accession>
<protein>
    <recommendedName>
        <fullName evidence="4">Polysaccharide biosynthesis protein C-terminal domain-containing protein</fullName>
    </recommendedName>
</protein>
<keyword evidence="3" id="KW-1185">Reference proteome</keyword>
<dbReference type="STRING" id="40149.A0A0E0F237"/>
<organism evidence="2">
    <name type="scientific">Oryza meridionalis</name>
    <dbReference type="NCBI Taxonomy" id="40149"/>
    <lineage>
        <taxon>Eukaryota</taxon>
        <taxon>Viridiplantae</taxon>
        <taxon>Streptophyta</taxon>
        <taxon>Embryophyta</taxon>
        <taxon>Tracheophyta</taxon>
        <taxon>Spermatophyta</taxon>
        <taxon>Magnoliopsida</taxon>
        <taxon>Liliopsida</taxon>
        <taxon>Poales</taxon>
        <taxon>Poaceae</taxon>
        <taxon>BOP clade</taxon>
        <taxon>Oryzoideae</taxon>
        <taxon>Oryzeae</taxon>
        <taxon>Oryzinae</taxon>
        <taxon>Oryza</taxon>
    </lineage>
</organism>
<dbReference type="EnsemblPlants" id="OMERI11G02020.1">
    <property type="protein sequence ID" value="OMERI11G02020.1"/>
    <property type="gene ID" value="OMERI11G02020"/>
</dbReference>
<evidence type="ECO:0000313" key="2">
    <source>
        <dbReference type="EnsemblPlants" id="OMERI11G02020.1"/>
    </source>
</evidence>
<dbReference type="AlphaFoldDB" id="A0A0E0F237"/>
<proteinExistence type="predicted"/>
<feature type="transmembrane region" description="Helical" evidence="1">
    <location>
        <begin position="12"/>
        <end position="31"/>
    </location>
</feature>
<evidence type="ECO:0008006" key="4">
    <source>
        <dbReference type="Google" id="ProtNLM"/>
    </source>
</evidence>
<keyword evidence="1" id="KW-0812">Transmembrane</keyword>
<reference evidence="2" key="1">
    <citation type="submission" date="2015-04" db="UniProtKB">
        <authorList>
            <consortium name="EnsemblPlants"/>
        </authorList>
    </citation>
    <scope>IDENTIFICATION</scope>
</reference>
<name>A0A0E0F237_9ORYZ</name>
<dbReference type="PANTHER" id="PTHR11206">
    <property type="entry name" value="MULTIDRUG RESISTANCE PROTEIN"/>
    <property type="match status" value="1"/>
</dbReference>
<feature type="transmembrane region" description="Helical" evidence="1">
    <location>
        <begin position="38"/>
        <end position="63"/>
    </location>
</feature>
<keyword evidence="1" id="KW-1133">Transmembrane helix</keyword>
<sequence length="109" mass="12349">MYLQAQSKNMIVTYLVLLNLGLHLFLSWFMVVKFHLGLAGAMGSTVIAFWISILGQLTFVLFGGYPLTWIWFLSFAFTDLELWYNTILVLLTGYMKNAEVALDAPSICT</sequence>
<dbReference type="eggNOG" id="KOG1347">
    <property type="taxonomic scope" value="Eukaryota"/>
</dbReference>
<dbReference type="Proteomes" id="UP000008021">
    <property type="component" value="Chromosome 11"/>
</dbReference>
<dbReference type="HOGENOM" id="CLU_2188142_0_0_1"/>
<reference evidence="2" key="2">
    <citation type="submission" date="2018-05" db="EMBL/GenBank/DDBJ databases">
        <title>OmerRS3 (Oryza meridionalis Reference Sequence Version 3).</title>
        <authorList>
            <person name="Zhang J."/>
            <person name="Kudrna D."/>
            <person name="Lee S."/>
            <person name="Talag J."/>
            <person name="Welchert J."/>
            <person name="Wing R.A."/>
        </authorList>
    </citation>
    <scope>NUCLEOTIDE SEQUENCE [LARGE SCALE GENOMIC DNA]</scope>
    <source>
        <strain evidence="2">cv. OR44</strain>
    </source>
</reference>
<evidence type="ECO:0000256" key="1">
    <source>
        <dbReference type="SAM" id="Phobius"/>
    </source>
</evidence>
<keyword evidence="1" id="KW-0472">Membrane</keyword>
<dbReference type="Gramene" id="OMERI11G02020.1">
    <property type="protein sequence ID" value="OMERI11G02020.1"/>
    <property type="gene ID" value="OMERI11G02020"/>
</dbReference>